<evidence type="ECO:0000313" key="6">
    <source>
        <dbReference type="Proteomes" id="UP000178065"/>
    </source>
</evidence>
<comment type="caution">
    <text evidence="5">The sequence shown here is derived from an EMBL/GenBank/DDBJ whole genome shotgun (WGS) entry which is preliminary data.</text>
</comment>
<evidence type="ECO:0000256" key="3">
    <source>
        <dbReference type="PROSITE-ProRule" id="PRU00492"/>
    </source>
</evidence>
<dbReference type="InterPro" id="IPR003796">
    <property type="entry name" value="RNR_NrdR-like"/>
</dbReference>
<organism evidence="5 6">
    <name type="scientific">Candidatus Wildermuthbacteria bacterium RIFCSPHIGHO2_01_FULL_49_22b</name>
    <dbReference type="NCBI Taxonomy" id="1802448"/>
    <lineage>
        <taxon>Bacteria</taxon>
        <taxon>Candidatus Wildermuthiibacteriota</taxon>
    </lineage>
</organism>
<accession>A0A1G2QWH8</accession>
<dbReference type="STRING" id="1802448.A2672_00980"/>
<evidence type="ECO:0000256" key="1">
    <source>
        <dbReference type="ARBA" id="ARBA00022741"/>
    </source>
</evidence>
<dbReference type="AlphaFoldDB" id="A0A1G2QWH8"/>
<dbReference type="PROSITE" id="PS51161">
    <property type="entry name" value="ATP_CONE"/>
    <property type="match status" value="1"/>
</dbReference>
<evidence type="ECO:0000256" key="2">
    <source>
        <dbReference type="ARBA" id="ARBA00022840"/>
    </source>
</evidence>
<protein>
    <recommendedName>
        <fullName evidence="4">ATP-cone domain-containing protein</fullName>
    </recommendedName>
</protein>
<evidence type="ECO:0000259" key="4">
    <source>
        <dbReference type="PROSITE" id="PS51161"/>
    </source>
</evidence>
<dbReference type="InterPro" id="IPR005144">
    <property type="entry name" value="ATP-cone_dom"/>
</dbReference>
<dbReference type="PANTHER" id="PTHR30455:SF2">
    <property type="entry name" value="TRANSCRIPTIONAL REPRESSOR NRDR"/>
    <property type="match status" value="1"/>
</dbReference>
<dbReference type="Pfam" id="PF03477">
    <property type="entry name" value="ATP-cone"/>
    <property type="match status" value="1"/>
</dbReference>
<proteinExistence type="predicted"/>
<dbReference type="GO" id="GO:0008270">
    <property type="term" value="F:zinc ion binding"/>
    <property type="evidence" value="ECO:0007669"/>
    <property type="project" value="InterPro"/>
</dbReference>
<evidence type="ECO:0000313" key="5">
    <source>
        <dbReference type="EMBL" id="OHA64738.1"/>
    </source>
</evidence>
<gene>
    <name evidence="5" type="ORF">A2672_00980</name>
</gene>
<keyword evidence="1 3" id="KW-0547">Nucleotide-binding</keyword>
<name>A0A1G2QWH8_9BACT</name>
<dbReference type="GO" id="GO:0005524">
    <property type="term" value="F:ATP binding"/>
    <property type="evidence" value="ECO:0007669"/>
    <property type="project" value="UniProtKB-UniRule"/>
</dbReference>
<keyword evidence="2 3" id="KW-0067">ATP-binding</keyword>
<dbReference type="GO" id="GO:0045892">
    <property type="term" value="P:negative regulation of DNA-templated transcription"/>
    <property type="evidence" value="ECO:0007669"/>
    <property type="project" value="InterPro"/>
</dbReference>
<dbReference type="Proteomes" id="UP000178065">
    <property type="component" value="Unassembled WGS sequence"/>
</dbReference>
<reference evidence="5 6" key="1">
    <citation type="journal article" date="2016" name="Nat. Commun.">
        <title>Thousands of microbial genomes shed light on interconnected biogeochemical processes in an aquifer system.</title>
        <authorList>
            <person name="Anantharaman K."/>
            <person name="Brown C.T."/>
            <person name="Hug L.A."/>
            <person name="Sharon I."/>
            <person name="Castelle C.J."/>
            <person name="Probst A.J."/>
            <person name="Thomas B.C."/>
            <person name="Singh A."/>
            <person name="Wilkins M.J."/>
            <person name="Karaoz U."/>
            <person name="Brodie E.L."/>
            <person name="Williams K.H."/>
            <person name="Hubbard S.S."/>
            <person name="Banfield J.F."/>
        </authorList>
    </citation>
    <scope>NUCLEOTIDE SEQUENCE [LARGE SCALE GENOMIC DNA]</scope>
</reference>
<sequence>MLKKEKGLNKGYLHYYEIHFIMATDVVKRDGSKQPFDEGKIRRSIELACQDAGVGPEKTAEVVNQVLPQVLETAGSKEEIATSELAEAVLAGLDVADSAAAEAWRAHVQNKGA</sequence>
<feature type="domain" description="ATP-cone" evidence="4">
    <location>
        <begin position="24"/>
        <end position="113"/>
    </location>
</feature>
<dbReference type="PANTHER" id="PTHR30455">
    <property type="entry name" value="TRANSCRIPTIONAL REPRESSOR NRDR"/>
    <property type="match status" value="1"/>
</dbReference>
<dbReference type="EMBL" id="MHTT01000029">
    <property type="protein sequence ID" value="OHA64738.1"/>
    <property type="molecule type" value="Genomic_DNA"/>
</dbReference>